<feature type="domain" description="LysM" evidence="2">
    <location>
        <begin position="228"/>
        <end position="272"/>
    </location>
</feature>
<dbReference type="InterPro" id="IPR036779">
    <property type="entry name" value="LysM_dom_sf"/>
</dbReference>
<dbReference type="PROSITE" id="PS51782">
    <property type="entry name" value="LYSM"/>
    <property type="match status" value="2"/>
</dbReference>
<dbReference type="InterPro" id="IPR011055">
    <property type="entry name" value="Dup_hybrid_motif"/>
</dbReference>
<dbReference type="AlphaFoldDB" id="A0A2H9N457"/>
<feature type="transmembrane region" description="Helical" evidence="1">
    <location>
        <begin position="81"/>
        <end position="101"/>
    </location>
</feature>
<dbReference type="EMBL" id="PFIJ01000042">
    <property type="protein sequence ID" value="PIX28676.1"/>
    <property type="molecule type" value="Genomic_DNA"/>
</dbReference>
<dbReference type="SUPFAM" id="SSF51261">
    <property type="entry name" value="Duplicated hybrid motif"/>
    <property type="match status" value="1"/>
</dbReference>
<sequence length="416" mass="45697">MISFVCLVQYNLNFVNTDFLRRFFQFIRLSKPFLHNVVHITGNETRISKGIRLFQLKISNARHFGKRAFFIVRGFKAPEQWFSVPVFALALSVAVLGMVFFRAEQDSFRQYKNFTGGPEIPAVAYADVEQMKMHGQTLAYQPHGSLANQQTLFGWPLLVQEPDIPSTAGLSASSIDSIMIYEVETSDTLAMLSQKFGISENTIVWVNNLKGNVLEPGQRLLILPMSGILHQVEPQETVESIAALYNISSDRVRAANHLADSENVFVGEQLIIPGGDTQEKLAFAIPDSLGNELPATNNGKYFRVPTTGWNSGKLHYDNAVDIVNACGTPVYASAQGFVTNAVMQGWNDGYGGFIKIDHGNNVQTVYAHVSAQFVSSGAYVNAGDLIGVIGDTGRMDGITGCHLHFEVHGAANPFAK</sequence>
<organism evidence="3 4">
    <name type="scientific">Candidatus Brennerbacteria bacterium CG_4_8_14_3_um_filter_43_14</name>
    <dbReference type="NCBI Taxonomy" id="1974521"/>
    <lineage>
        <taxon>Bacteria</taxon>
        <taxon>Candidatus Brenneribacteriota</taxon>
    </lineage>
</organism>
<protein>
    <recommendedName>
        <fullName evidence="2">LysM domain-containing protein</fullName>
    </recommendedName>
</protein>
<evidence type="ECO:0000256" key="1">
    <source>
        <dbReference type="SAM" id="Phobius"/>
    </source>
</evidence>
<keyword evidence="1" id="KW-0812">Transmembrane</keyword>
<dbReference type="Proteomes" id="UP000236842">
    <property type="component" value="Unassembled WGS sequence"/>
</dbReference>
<reference evidence="4" key="1">
    <citation type="submission" date="2017-09" db="EMBL/GenBank/DDBJ databases">
        <title>Depth-based differentiation of microbial function through sediment-hosted aquifers and enrichment of novel symbionts in the deep terrestrial subsurface.</title>
        <authorList>
            <person name="Probst A.J."/>
            <person name="Ladd B."/>
            <person name="Jarett J.K."/>
            <person name="Geller-Mcgrath D.E."/>
            <person name="Sieber C.M.K."/>
            <person name="Emerson J.B."/>
            <person name="Anantharaman K."/>
            <person name="Thomas B.C."/>
            <person name="Malmstrom R."/>
            <person name="Stieglmeier M."/>
            <person name="Klingl A."/>
            <person name="Woyke T."/>
            <person name="Ryan C.M."/>
            <person name="Banfield J.F."/>
        </authorList>
    </citation>
    <scope>NUCLEOTIDE SEQUENCE [LARGE SCALE GENOMIC DNA]</scope>
</reference>
<dbReference type="SUPFAM" id="SSF54106">
    <property type="entry name" value="LysM domain"/>
    <property type="match status" value="2"/>
</dbReference>
<dbReference type="InterPro" id="IPR018392">
    <property type="entry name" value="LysM"/>
</dbReference>
<dbReference type="Gene3D" id="3.10.350.10">
    <property type="entry name" value="LysM domain"/>
    <property type="match status" value="2"/>
</dbReference>
<feature type="domain" description="LysM" evidence="2">
    <location>
        <begin position="179"/>
        <end position="222"/>
    </location>
</feature>
<dbReference type="CDD" id="cd12797">
    <property type="entry name" value="M23_peptidase"/>
    <property type="match status" value="1"/>
</dbReference>
<gene>
    <name evidence="3" type="ORF">COZ64_02425</name>
</gene>
<dbReference type="SMART" id="SM00257">
    <property type="entry name" value="LysM"/>
    <property type="match status" value="2"/>
</dbReference>
<accession>A0A2H9N457</accession>
<evidence type="ECO:0000259" key="2">
    <source>
        <dbReference type="PROSITE" id="PS51782"/>
    </source>
</evidence>
<keyword evidence="1" id="KW-1133">Transmembrane helix</keyword>
<dbReference type="Pfam" id="PF01551">
    <property type="entry name" value="Peptidase_M23"/>
    <property type="match status" value="1"/>
</dbReference>
<evidence type="ECO:0000313" key="4">
    <source>
        <dbReference type="Proteomes" id="UP000236842"/>
    </source>
</evidence>
<dbReference type="PANTHER" id="PTHR21666">
    <property type="entry name" value="PEPTIDASE-RELATED"/>
    <property type="match status" value="1"/>
</dbReference>
<name>A0A2H9N457_9BACT</name>
<proteinExistence type="predicted"/>
<dbReference type="PANTHER" id="PTHR21666:SF270">
    <property type="entry name" value="MUREIN HYDROLASE ACTIVATOR ENVC"/>
    <property type="match status" value="1"/>
</dbReference>
<dbReference type="InterPro" id="IPR050570">
    <property type="entry name" value="Cell_wall_metabolism_enzyme"/>
</dbReference>
<dbReference type="Pfam" id="PF01476">
    <property type="entry name" value="LysM"/>
    <property type="match status" value="2"/>
</dbReference>
<dbReference type="InterPro" id="IPR016047">
    <property type="entry name" value="M23ase_b-sheet_dom"/>
</dbReference>
<comment type="caution">
    <text evidence="3">The sequence shown here is derived from an EMBL/GenBank/DDBJ whole genome shotgun (WGS) entry which is preliminary data.</text>
</comment>
<dbReference type="GO" id="GO:0004222">
    <property type="term" value="F:metalloendopeptidase activity"/>
    <property type="evidence" value="ECO:0007669"/>
    <property type="project" value="TreeGrafter"/>
</dbReference>
<dbReference type="Gene3D" id="2.70.70.10">
    <property type="entry name" value="Glucose Permease (Domain IIA)"/>
    <property type="match status" value="1"/>
</dbReference>
<keyword evidence="1" id="KW-0472">Membrane</keyword>
<evidence type="ECO:0000313" key="3">
    <source>
        <dbReference type="EMBL" id="PIX28676.1"/>
    </source>
</evidence>
<dbReference type="CDD" id="cd00118">
    <property type="entry name" value="LysM"/>
    <property type="match status" value="2"/>
</dbReference>